<name>A0AAE0EV74_9CHLO</name>
<proteinExistence type="predicted"/>
<gene>
    <name evidence="2" type="ORF">CYMTET_48967</name>
</gene>
<evidence type="ECO:0000313" key="3">
    <source>
        <dbReference type="Proteomes" id="UP001190700"/>
    </source>
</evidence>
<evidence type="ECO:0000313" key="2">
    <source>
        <dbReference type="EMBL" id="KAK3241252.1"/>
    </source>
</evidence>
<comment type="caution">
    <text evidence="2">The sequence shown here is derived from an EMBL/GenBank/DDBJ whole genome shotgun (WGS) entry which is preliminary data.</text>
</comment>
<dbReference type="Proteomes" id="UP001190700">
    <property type="component" value="Unassembled WGS sequence"/>
</dbReference>
<evidence type="ECO:0000256" key="1">
    <source>
        <dbReference type="SAM" id="MobiDB-lite"/>
    </source>
</evidence>
<sequence length="337" mass="32867">MGTRSPIVGQDTAALAPVTDVAENWPGPPAALVAMGTRSPIVGQDTAALAPVTDVAENWPGPPAAPVAMGTRSPIVGQDTAALASVTDVAENWPGPPAAPVAMGTQSPIFGQEVVGAGPEVNNADKIAGSGAPPCVTSVKNTAGDTVQEPALSCEASGKGPTGVGSPPPPSGLVDPAGLTGPGCKGACPEAARKAGVEEGCTGSVGVGAVAAAAKAVVVAVPVAAGARIAETPAADATFAVAIATGSQIAVAEKSAVAASAGAIAAGPQIAAAVSSLTQRRKQHPEGTQQIVRCSRTETAESQLCVVRQTAGPQSGRPIPTLLARKTSLVAEIRSHQ</sequence>
<keyword evidence="3" id="KW-1185">Reference proteome</keyword>
<reference evidence="2 3" key="1">
    <citation type="journal article" date="2015" name="Genome Biol. Evol.">
        <title>Comparative Genomics of a Bacterivorous Green Alga Reveals Evolutionary Causalities and Consequences of Phago-Mixotrophic Mode of Nutrition.</title>
        <authorList>
            <person name="Burns J.A."/>
            <person name="Paasch A."/>
            <person name="Narechania A."/>
            <person name="Kim E."/>
        </authorList>
    </citation>
    <scope>NUCLEOTIDE SEQUENCE [LARGE SCALE GENOMIC DNA]</scope>
    <source>
        <strain evidence="2 3">PLY_AMNH</strain>
    </source>
</reference>
<dbReference type="EMBL" id="LGRX02033436">
    <property type="protein sequence ID" value="KAK3241252.1"/>
    <property type="molecule type" value="Genomic_DNA"/>
</dbReference>
<feature type="region of interest" description="Disordered" evidence="1">
    <location>
        <begin position="152"/>
        <end position="178"/>
    </location>
</feature>
<accession>A0AAE0EV74</accession>
<protein>
    <submittedName>
        <fullName evidence="2">Uncharacterized protein</fullName>
    </submittedName>
</protein>
<organism evidence="2 3">
    <name type="scientific">Cymbomonas tetramitiformis</name>
    <dbReference type="NCBI Taxonomy" id="36881"/>
    <lineage>
        <taxon>Eukaryota</taxon>
        <taxon>Viridiplantae</taxon>
        <taxon>Chlorophyta</taxon>
        <taxon>Pyramimonadophyceae</taxon>
        <taxon>Pyramimonadales</taxon>
        <taxon>Pyramimonadaceae</taxon>
        <taxon>Cymbomonas</taxon>
    </lineage>
</organism>
<dbReference type="AlphaFoldDB" id="A0AAE0EV74"/>